<evidence type="ECO:0000313" key="7">
    <source>
        <dbReference type="EMBL" id="QAS52434.1"/>
    </source>
</evidence>
<dbReference type="CDD" id="cd04301">
    <property type="entry name" value="NAT_SF"/>
    <property type="match status" value="1"/>
</dbReference>
<dbReference type="SUPFAM" id="SSF55729">
    <property type="entry name" value="Acyl-CoA N-acyltransferases (Nat)"/>
    <property type="match status" value="1"/>
</dbReference>
<reference evidence="7 8" key="1">
    <citation type="submission" date="2018-01" db="EMBL/GenBank/DDBJ databases">
        <title>The whole genome sequencing and assembly of Halobacillus litoralis ERB031 strain.</title>
        <authorList>
            <person name="Lee S.-J."/>
            <person name="Park M.-K."/>
            <person name="Kim J.-Y."/>
            <person name="Lee Y.-J."/>
            <person name="Yi H."/>
            <person name="Bahn Y.-S."/>
            <person name="Kim J.F."/>
            <person name="Lee D.-W."/>
        </authorList>
    </citation>
    <scope>NUCLEOTIDE SEQUENCE [LARGE SCALE GENOMIC DNA]</scope>
    <source>
        <strain evidence="7 8">ERB 031</strain>
    </source>
</reference>
<name>A0A410MCF8_9BACI</name>
<proteinExistence type="inferred from homology"/>
<dbReference type="GO" id="GO:0008999">
    <property type="term" value="F:protein-N-terminal-alanine acetyltransferase activity"/>
    <property type="evidence" value="ECO:0007669"/>
    <property type="project" value="UniProtKB-EC"/>
</dbReference>
<dbReference type="AlphaFoldDB" id="A0A410MCF8"/>
<dbReference type="Pfam" id="PF00583">
    <property type="entry name" value="Acetyltransf_1"/>
    <property type="match status" value="1"/>
</dbReference>
<gene>
    <name evidence="7" type="primary">rimI</name>
    <name evidence="7" type="ORF">HLI_09390</name>
</gene>
<dbReference type="EMBL" id="CP026118">
    <property type="protein sequence ID" value="QAS52434.1"/>
    <property type="molecule type" value="Genomic_DNA"/>
</dbReference>
<dbReference type="EC" id="2.3.1.266" evidence="5"/>
<keyword evidence="4" id="KW-0012">Acyltransferase</keyword>
<feature type="domain" description="N-acetyltransferase" evidence="6">
    <location>
        <begin position="2"/>
        <end position="147"/>
    </location>
</feature>
<dbReference type="OrthoDB" id="9794566at2"/>
<sequence>MTLIRRMTQEDVGAVMVVERASFAVPWTVETFRKEVDDNPYAFYYVIEKDGEIIGYCGLWLIIDEANITNIAIHPEHRGHKYGERLFQHTCKEAIEHGAIQLSLEVRVSNTAAQHMYRKFGLVPGGIRKRYYSDNGEDALVMWVGLK</sequence>
<keyword evidence="3 7" id="KW-0808">Transferase</keyword>
<dbReference type="InterPro" id="IPR000182">
    <property type="entry name" value="GNAT_dom"/>
</dbReference>
<organism evidence="7 8">
    <name type="scientific">Halobacillus litoralis</name>
    <dbReference type="NCBI Taxonomy" id="45668"/>
    <lineage>
        <taxon>Bacteria</taxon>
        <taxon>Bacillati</taxon>
        <taxon>Bacillota</taxon>
        <taxon>Bacilli</taxon>
        <taxon>Bacillales</taxon>
        <taxon>Bacillaceae</taxon>
        <taxon>Halobacillus</taxon>
    </lineage>
</organism>
<comment type="subcellular location">
    <subcellularLocation>
        <location evidence="5">Cytoplasm</location>
    </subcellularLocation>
</comment>
<dbReference type="Gene3D" id="3.40.630.30">
    <property type="match status" value="1"/>
</dbReference>
<evidence type="ECO:0000256" key="4">
    <source>
        <dbReference type="ARBA" id="ARBA00023315"/>
    </source>
</evidence>
<dbReference type="InterPro" id="IPR006464">
    <property type="entry name" value="AcTrfase_RimI/Ard1"/>
</dbReference>
<accession>A0A410MCF8</accession>
<dbReference type="PANTHER" id="PTHR43420">
    <property type="entry name" value="ACETYLTRANSFERASE"/>
    <property type="match status" value="1"/>
</dbReference>
<dbReference type="KEGG" id="hli:HLI_09390"/>
<dbReference type="PANTHER" id="PTHR43420:SF44">
    <property type="entry name" value="ACETYLTRANSFERASE YPEA"/>
    <property type="match status" value="1"/>
</dbReference>
<protein>
    <recommendedName>
        <fullName evidence="5">[Ribosomal protein bS18]-alanine N-acetyltransferase</fullName>
        <ecNumber evidence="5">2.3.1.266</ecNumber>
    </recommendedName>
</protein>
<dbReference type="PROSITE" id="PS51186">
    <property type="entry name" value="GNAT"/>
    <property type="match status" value="1"/>
</dbReference>
<keyword evidence="2 5" id="KW-0963">Cytoplasm</keyword>
<evidence type="ECO:0000256" key="1">
    <source>
        <dbReference type="ARBA" id="ARBA00005395"/>
    </source>
</evidence>
<dbReference type="GO" id="GO:0005737">
    <property type="term" value="C:cytoplasm"/>
    <property type="evidence" value="ECO:0007669"/>
    <property type="project" value="UniProtKB-SubCell"/>
</dbReference>
<evidence type="ECO:0000256" key="5">
    <source>
        <dbReference type="RuleBase" id="RU363094"/>
    </source>
</evidence>
<evidence type="ECO:0000313" key="8">
    <source>
        <dbReference type="Proteomes" id="UP000287756"/>
    </source>
</evidence>
<dbReference type="NCBIfam" id="TIGR01575">
    <property type="entry name" value="rimI"/>
    <property type="match status" value="1"/>
</dbReference>
<evidence type="ECO:0000256" key="2">
    <source>
        <dbReference type="ARBA" id="ARBA00022490"/>
    </source>
</evidence>
<dbReference type="InterPro" id="IPR016181">
    <property type="entry name" value="Acyl_CoA_acyltransferase"/>
</dbReference>
<dbReference type="Proteomes" id="UP000287756">
    <property type="component" value="Chromosome"/>
</dbReference>
<comment type="catalytic activity">
    <reaction evidence="5">
        <text>N-terminal L-alanyl-[ribosomal protein bS18] + acetyl-CoA = N-terminal N(alpha)-acetyl-L-alanyl-[ribosomal protein bS18] + CoA + H(+)</text>
        <dbReference type="Rhea" id="RHEA:43756"/>
        <dbReference type="Rhea" id="RHEA-COMP:10676"/>
        <dbReference type="Rhea" id="RHEA-COMP:10677"/>
        <dbReference type="ChEBI" id="CHEBI:15378"/>
        <dbReference type="ChEBI" id="CHEBI:57287"/>
        <dbReference type="ChEBI" id="CHEBI:57288"/>
        <dbReference type="ChEBI" id="CHEBI:64718"/>
        <dbReference type="ChEBI" id="CHEBI:83683"/>
        <dbReference type="EC" id="2.3.1.266"/>
    </reaction>
</comment>
<dbReference type="InterPro" id="IPR050680">
    <property type="entry name" value="YpeA/RimI_acetyltransf"/>
</dbReference>
<dbReference type="RefSeq" id="WP_128524720.1">
    <property type="nucleotide sequence ID" value="NZ_CANLVY010000013.1"/>
</dbReference>
<evidence type="ECO:0000259" key="6">
    <source>
        <dbReference type="PROSITE" id="PS51186"/>
    </source>
</evidence>
<evidence type="ECO:0000256" key="3">
    <source>
        <dbReference type="ARBA" id="ARBA00022679"/>
    </source>
</evidence>
<comment type="function">
    <text evidence="5">Acetylates the N-terminal alanine of ribosomal protein bS18.</text>
</comment>
<comment type="similarity">
    <text evidence="1 5">Belongs to the acetyltransferase family. RimI subfamily.</text>
</comment>